<organism evidence="1 2">
    <name type="scientific">Gluconobacter kondonii</name>
    <dbReference type="NCBI Taxonomy" id="941463"/>
    <lineage>
        <taxon>Bacteria</taxon>
        <taxon>Pseudomonadati</taxon>
        <taxon>Pseudomonadota</taxon>
        <taxon>Alphaproteobacteria</taxon>
        <taxon>Acetobacterales</taxon>
        <taxon>Acetobacteraceae</taxon>
        <taxon>Gluconobacter</taxon>
    </lineage>
</organism>
<protein>
    <submittedName>
        <fullName evidence="1">Uncharacterized protein</fullName>
    </submittedName>
</protein>
<accession>A0ABQ5WW40</accession>
<evidence type="ECO:0000313" key="1">
    <source>
        <dbReference type="EMBL" id="GLQ66841.1"/>
    </source>
</evidence>
<dbReference type="EMBL" id="BSNV01000031">
    <property type="protein sequence ID" value="GLQ66841.1"/>
    <property type="molecule type" value="Genomic_DNA"/>
</dbReference>
<reference evidence="2" key="1">
    <citation type="journal article" date="2019" name="Int. J. Syst. Evol. Microbiol.">
        <title>The Global Catalogue of Microorganisms (GCM) 10K type strain sequencing project: providing services to taxonomists for standard genome sequencing and annotation.</title>
        <authorList>
            <consortium name="The Broad Institute Genomics Platform"/>
            <consortium name="The Broad Institute Genome Sequencing Center for Infectious Disease"/>
            <person name="Wu L."/>
            <person name="Ma J."/>
        </authorList>
    </citation>
    <scope>NUCLEOTIDE SEQUENCE [LARGE SCALE GENOMIC DNA]</scope>
    <source>
        <strain evidence="2">NBRC 3266</strain>
    </source>
</reference>
<gene>
    <name evidence="1" type="ORF">GCM10007870_24260</name>
</gene>
<keyword evidence="2" id="KW-1185">Reference proteome</keyword>
<comment type="caution">
    <text evidence="1">The sequence shown here is derived from an EMBL/GenBank/DDBJ whole genome shotgun (WGS) entry which is preliminary data.</text>
</comment>
<dbReference type="Proteomes" id="UP001156629">
    <property type="component" value="Unassembled WGS sequence"/>
</dbReference>
<name>A0ABQ5WW40_9PROT</name>
<sequence>MSPLDSEFSGTALGVEDSFLNPVSGVWMVLLFGDRGGKDVDQNTNSWISNITCIGFFPPPGRAERGRAFAKLLGG</sequence>
<evidence type="ECO:0000313" key="2">
    <source>
        <dbReference type="Proteomes" id="UP001156629"/>
    </source>
</evidence>
<proteinExistence type="predicted"/>